<accession>A0A0P0VNP9</accession>
<gene>
    <name evidence="2" type="ordered locus">Os02g0712200</name>
    <name evidence="2" type="ORF">OSNPB_020712200</name>
</gene>
<organism evidence="2 3">
    <name type="scientific">Oryza sativa subsp. japonica</name>
    <name type="common">Rice</name>
    <dbReference type="NCBI Taxonomy" id="39947"/>
    <lineage>
        <taxon>Eukaryota</taxon>
        <taxon>Viridiplantae</taxon>
        <taxon>Streptophyta</taxon>
        <taxon>Embryophyta</taxon>
        <taxon>Tracheophyta</taxon>
        <taxon>Spermatophyta</taxon>
        <taxon>Magnoliopsida</taxon>
        <taxon>Liliopsida</taxon>
        <taxon>Poales</taxon>
        <taxon>Poaceae</taxon>
        <taxon>BOP clade</taxon>
        <taxon>Oryzoideae</taxon>
        <taxon>Oryzeae</taxon>
        <taxon>Oryzinae</taxon>
        <taxon>Oryza</taxon>
        <taxon>Oryza sativa</taxon>
    </lineage>
</organism>
<reference evidence="2 3" key="2">
    <citation type="journal article" date="2013" name="Plant Cell Physiol.">
        <title>Rice Annotation Project Database (RAP-DB): an integrative and interactive database for rice genomics.</title>
        <authorList>
            <person name="Sakai H."/>
            <person name="Lee S.S."/>
            <person name="Tanaka T."/>
            <person name="Numa H."/>
            <person name="Kim J."/>
            <person name="Kawahara Y."/>
            <person name="Wakimoto H."/>
            <person name="Yang C.C."/>
            <person name="Iwamoto M."/>
            <person name="Abe T."/>
            <person name="Yamada Y."/>
            <person name="Muto A."/>
            <person name="Inokuchi H."/>
            <person name="Ikemura T."/>
            <person name="Matsumoto T."/>
            <person name="Sasaki T."/>
            <person name="Itoh T."/>
        </authorList>
    </citation>
    <scope>NUCLEOTIDE SEQUENCE [LARGE SCALE GENOMIC DNA]</scope>
    <source>
        <strain evidence="3">cv. Nipponbare</strain>
    </source>
</reference>
<feature type="compositionally biased region" description="Basic residues" evidence="1">
    <location>
        <begin position="91"/>
        <end position="100"/>
    </location>
</feature>
<evidence type="ECO:0000313" key="3">
    <source>
        <dbReference type="Proteomes" id="UP000059680"/>
    </source>
</evidence>
<protein>
    <submittedName>
        <fullName evidence="2">Os02g0712200 protein</fullName>
    </submittedName>
</protein>
<dbReference type="EMBL" id="AP014958">
    <property type="protein sequence ID" value="BAS80573.1"/>
    <property type="molecule type" value="Genomic_DNA"/>
</dbReference>
<reference evidence="2 3" key="3">
    <citation type="journal article" date="2013" name="Rice">
        <title>Improvement of the Oryza sativa Nipponbare reference genome using next generation sequence and optical map data.</title>
        <authorList>
            <person name="Kawahara Y."/>
            <person name="de la Bastide M."/>
            <person name="Hamilton J.P."/>
            <person name="Kanamori H."/>
            <person name="McCombie W.R."/>
            <person name="Ouyang S."/>
            <person name="Schwartz D.C."/>
            <person name="Tanaka T."/>
            <person name="Wu J."/>
            <person name="Zhou S."/>
            <person name="Childs K.L."/>
            <person name="Davidson R.M."/>
            <person name="Lin H."/>
            <person name="Quesada-Ocampo L."/>
            <person name="Vaillancourt B."/>
            <person name="Sakai H."/>
            <person name="Lee S.S."/>
            <person name="Kim J."/>
            <person name="Numa H."/>
            <person name="Itoh T."/>
            <person name="Buell C.R."/>
            <person name="Matsumoto T."/>
        </authorList>
    </citation>
    <scope>NUCLEOTIDE SEQUENCE [LARGE SCALE GENOMIC DNA]</scope>
    <source>
        <strain evidence="3">cv. Nipponbare</strain>
    </source>
</reference>
<dbReference type="PaxDb" id="39947-A0A0P0VNP9"/>
<evidence type="ECO:0000256" key="1">
    <source>
        <dbReference type="SAM" id="MobiDB-lite"/>
    </source>
</evidence>
<evidence type="ECO:0000313" key="2">
    <source>
        <dbReference type="EMBL" id="BAS80573.1"/>
    </source>
</evidence>
<dbReference type="Proteomes" id="UP000059680">
    <property type="component" value="Chromosome 2"/>
</dbReference>
<proteinExistence type="predicted"/>
<dbReference type="InParanoid" id="A0A0P0VNP9"/>
<name>A0A0P0VNP9_ORYSJ</name>
<feature type="compositionally biased region" description="Pro residues" evidence="1">
    <location>
        <begin position="1"/>
        <end position="11"/>
    </location>
</feature>
<dbReference type="AlphaFoldDB" id="A0A0P0VNP9"/>
<feature type="compositionally biased region" description="Low complexity" evidence="1">
    <location>
        <begin position="101"/>
        <end position="110"/>
    </location>
</feature>
<keyword evidence="3" id="KW-1185">Reference proteome</keyword>
<feature type="region of interest" description="Disordered" evidence="1">
    <location>
        <begin position="36"/>
        <end position="70"/>
    </location>
</feature>
<feature type="compositionally biased region" description="Basic and acidic residues" evidence="1">
    <location>
        <begin position="60"/>
        <end position="70"/>
    </location>
</feature>
<reference evidence="3" key="1">
    <citation type="journal article" date="2005" name="Nature">
        <title>The map-based sequence of the rice genome.</title>
        <authorList>
            <consortium name="International rice genome sequencing project (IRGSP)"/>
            <person name="Matsumoto T."/>
            <person name="Wu J."/>
            <person name="Kanamori H."/>
            <person name="Katayose Y."/>
            <person name="Fujisawa M."/>
            <person name="Namiki N."/>
            <person name="Mizuno H."/>
            <person name="Yamamoto K."/>
            <person name="Antonio B.A."/>
            <person name="Baba T."/>
            <person name="Sakata K."/>
            <person name="Nagamura Y."/>
            <person name="Aoki H."/>
            <person name="Arikawa K."/>
            <person name="Arita K."/>
            <person name="Bito T."/>
            <person name="Chiden Y."/>
            <person name="Fujitsuka N."/>
            <person name="Fukunaka R."/>
            <person name="Hamada M."/>
            <person name="Harada C."/>
            <person name="Hayashi A."/>
            <person name="Hijishita S."/>
            <person name="Honda M."/>
            <person name="Hosokawa S."/>
            <person name="Ichikawa Y."/>
            <person name="Idonuma A."/>
            <person name="Iijima M."/>
            <person name="Ikeda M."/>
            <person name="Ikeno M."/>
            <person name="Ito K."/>
            <person name="Ito S."/>
            <person name="Ito T."/>
            <person name="Ito Y."/>
            <person name="Ito Y."/>
            <person name="Iwabuchi A."/>
            <person name="Kamiya K."/>
            <person name="Karasawa W."/>
            <person name="Kurita K."/>
            <person name="Katagiri S."/>
            <person name="Kikuta A."/>
            <person name="Kobayashi H."/>
            <person name="Kobayashi N."/>
            <person name="Machita K."/>
            <person name="Maehara T."/>
            <person name="Masukawa M."/>
            <person name="Mizubayashi T."/>
            <person name="Mukai Y."/>
            <person name="Nagasaki H."/>
            <person name="Nagata Y."/>
            <person name="Naito S."/>
            <person name="Nakashima M."/>
            <person name="Nakama Y."/>
            <person name="Nakamichi Y."/>
            <person name="Nakamura M."/>
            <person name="Meguro A."/>
            <person name="Negishi M."/>
            <person name="Ohta I."/>
            <person name="Ohta T."/>
            <person name="Okamoto M."/>
            <person name="Ono N."/>
            <person name="Saji S."/>
            <person name="Sakaguchi M."/>
            <person name="Sakai K."/>
            <person name="Shibata M."/>
            <person name="Shimokawa T."/>
            <person name="Song J."/>
            <person name="Takazaki Y."/>
            <person name="Terasawa K."/>
            <person name="Tsugane M."/>
            <person name="Tsuji K."/>
            <person name="Ueda S."/>
            <person name="Waki K."/>
            <person name="Yamagata H."/>
            <person name="Yamamoto M."/>
            <person name="Yamamoto S."/>
            <person name="Yamane H."/>
            <person name="Yoshiki S."/>
            <person name="Yoshihara R."/>
            <person name="Yukawa K."/>
            <person name="Zhong H."/>
            <person name="Yano M."/>
            <person name="Yuan Q."/>
            <person name="Ouyang S."/>
            <person name="Liu J."/>
            <person name="Jones K.M."/>
            <person name="Gansberger K."/>
            <person name="Moffat K."/>
            <person name="Hill J."/>
            <person name="Bera J."/>
            <person name="Fadrosh D."/>
            <person name="Jin S."/>
            <person name="Johri S."/>
            <person name="Kim M."/>
            <person name="Overton L."/>
            <person name="Reardon M."/>
            <person name="Tsitrin T."/>
            <person name="Vuong H."/>
            <person name="Weaver B."/>
            <person name="Ciecko A."/>
            <person name="Tallon L."/>
            <person name="Jackson J."/>
            <person name="Pai G."/>
            <person name="Aken S.V."/>
            <person name="Utterback T."/>
            <person name="Reidmuller S."/>
            <person name="Feldblyum T."/>
            <person name="Hsiao J."/>
            <person name="Zismann V."/>
            <person name="Iobst S."/>
            <person name="de Vazeille A.R."/>
            <person name="Buell C.R."/>
            <person name="Ying K."/>
            <person name="Li Y."/>
            <person name="Lu T."/>
            <person name="Huang Y."/>
            <person name="Zhao Q."/>
            <person name="Feng Q."/>
            <person name="Zhang L."/>
            <person name="Zhu J."/>
            <person name="Weng Q."/>
            <person name="Mu J."/>
            <person name="Lu Y."/>
            <person name="Fan D."/>
            <person name="Liu Y."/>
            <person name="Guan J."/>
            <person name="Zhang Y."/>
            <person name="Yu S."/>
            <person name="Liu X."/>
            <person name="Zhang Y."/>
            <person name="Hong G."/>
            <person name="Han B."/>
            <person name="Choisne N."/>
            <person name="Demange N."/>
            <person name="Orjeda G."/>
            <person name="Samain S."/>
            <person name="Cattolico L."/>
            <person name="Pelletier E."/>
            <person name="Couloux A."/>
            <person name="Segurens B."/>
            <person name="Wincker P."/>
            <person name="D'Hont A."/>
            <person name="Scarpelli C."/>
            <person name="Weissenbach J."/>
            <person name="Salanoubat M."/>
            <person name="Quetier F."/>
            <person name="Yu Y."/>
            <person name="Kim H.R."/>
            <person name="Rambo T."/>
            <person name="Currie J."/>
            <person name="Collura K."/>
            <person name="Luo M."/>
            <person name="Yang T."/>
            <person name="Ammiraju J.S.S."/>
            <person name="Engler F."/>
            <person name="Soderlund C."/>
            <person name="Wing R.A."/>
            <person name="Palmer L.E."/>
            <person name="de la Bastide M."/>
            <person name="Spiegel L."/>
            <person name="Nascimento L."/>
            <person name="Zutavern T."/>
            <person name="O'Shaughnessy A."/>
            <person name="Dike S."/>
            <person name="Dedhia N."/>
            <person name="Preston R."/>
            <person name="Balija V."/>
            <person name="McCombie W.R."/>
            <person name="Chow T."/>
            <person name="Chen H."/>
            <person name="Chung M."/>
            <person name="Chen C."/>
            <person name="Shaw J."/>
            <person name="Wu H."/>
            <person name="Hsiao K."/>
            <person name="Chao Y."/>
            <person name="Chu M."/>
            <person name="Cheng C."/>
            <person name="Hour A."/>
            <person name="Lee P."/>
            <person name="Lin S."/>
            <person name="Lin Y."/>
            <person name="Liou J."/>
            <person name="Liu S."/>
            <person name="Hsing Y."/>
            <person name="Raghuvanshi S."/>
            <person name="Mohanty A."/>
            <person name="Bharti A.K."/>
            <person name="Gaur A."/>
            <person name="Gupta V."/>
            <person name="Kumar D."/>
            <person name="Ravi V."/>
            <person name="Vij S."/>
            <person name="Kapur A."/>
            <person name="Khurana P."/>
            <person name="Khurana P."/>
            <person name="Khurana J.P."/>
            <person name="Tyagi A.K."/>
            <person name="Gaikwad K."/>
            <person name="Singh A."/>
            <person name="Dalal V."/>
            <person name="Srivastava S."/>
            <person name="Dixit A."/>
            <person name="Pal A.K."/>
            <person name="Ghazi I.A."/>
            <person name="Yadav M."/>
            <person name="Pandit A."/>
            <person name="Bhargava A."/>
            <person name="Sureshbabu K."/>
            <person name="Batra K."/>
            <person name="Sharma T.R."/>
            <person name="Mohapatra T."/>
            <person name="Singh N.K."/>
            <person name="Messing J."/>
            <person name="Nelson A.B."/>
            <person name="Fuks G."/>
            <person name="Kavchok S."/>
            <person name="Keizer G."/>
            <person name="Linton E."/>
            <person name="Llaca V."/>
            <person name="Song R."/>
            <person name="Tanyolac B."/>
            <person name="Young S."/>
            <person name="Ho-Il K."/>
            <person name="Hahn J.H."/>
            <person name="Sangsakoo G."/>
            <person name="Vanavichit A."/>
            <person name="de Mattos Luiz.A.T."/>
            <person name="Zimmer P.D."/>
            <person name="Malone G."/>
            <person name="Dellagostin O."/>
            <person name="de Oliveira A.C."/>
            <person name="Bevan M."/>
            <person name="Bancroft I."/>
            <person name="Minx P."/>
            <person name="Cordum H."/>
            <person name="Wilson R."/>
            <person name="Cheng Z."/>
            <person name="Jin W."/>
            <person name="Jiang J."/>
            <person name="Leong S.A."/>
            <person name="Iwama H."/>
            <person name="Gojobori T."/>
            <person name="Itoh T."/>
            <person name="Niimura Y."/>
            <person name="Fujii Y."/>
            <person name="Habara T."/>
            <person name="Sakai H."/>
            <person name="Sato Y."/>
            <person name="Wilson G."/>
            <person name="Kumar K."/>
            <person name="McCouch S."/>
            <person name="Juretic N."/>
            <person name="Hoen D."/>
            <person name="Wright S."/>
            <person name="Bruskiewich R."/>
            <person name="Bureau T."/>
            <person name="Miyao A."/>
            <person name="Hirochika H."/>
            <person name="Nishikawa T."/>
            <person name="Kadowaki K."/>
            <person name="Sugiura M."/>
            <person name="Burr B."/>
            <person name="Sasaki T."/>
        </authorList>
    </citation>
    <scope>NUCLEOTIDE SEQUENCE [LARGE SCALE GENOMIC DNA]</scope>
    <source>
        <strain evidence="3">cv. Nipponbare</strain>
    </source>
</reference>
<feature type="region of interest" description="Disordered" evidence="1">
    <location>
        <begin position="1"/>
        <end position="20"/>
    </location>
</feature>
<feature type="region of interest" description="Disordered" evidence="1">
    <location>
        <begin position="91"/>
        <end position="117"/>
    </location>
</feature>
<sequence>MRRPWPTAPRHPPWRGGGRQVALAMTRARRCWRRIWQTRRSSAQGPGAASDSRRRRRAAARKEVDGLGDDPAKVADLADAAVVGARPCLLQRRHGGRRRSTPPSFSPSSPWQQDDSDAVVGGGSGGFFFLFHHVVYIRLDLFC</sequence>